<dbReference type="RefSeq" id="WP_012939853.1">
    <property type="nucleotide sequence ID" value="NC_013741.1"/>
</dbReference>
<dbReference type="EMBL" id="CP001857">
    <property type="protein sequence ID" value="ADB57517.1"/>
    <property type="molecule type" value="Genomic_DNA"/>
</dbReference>
<accession>D2RGU2</accession>
<sequence length="224" mass="26669">MKKIKIENVMIELEEPLRFFKFEADKIYEVEIDLQRFPIIKKFRSRNGGEYPACIYNLRILRENGKEINSEWMQRRVSVGDYREDENGIRVKPRMFSEFWQLAQIYDKFRAGIHKCIVKTKGGNKGQVLTRIIHSKDCDCLKSREGEKRREERDSDIQVYHPQEIAERLKEDIKEEKAITVKEVMDRYNTNEETARKALDVLTEEGLAVKIREDKYFISPKSEL</sequence>
<dbReference type="InterPro" id="IPR036388">
    <property type="entry name" value="WH-like_DNA-bd_sf"/>
</dbReference>
<proteinExistence type="inferred from homology"/>
<evidence type="ECO:0000256" key="2">
    <source>
        <dbReference type="ARBA" id="ARBA00022980"/>
    </source>
</evidence>
<organism evidence="4 5">
    <name type="scientific">Archaeoglobus profundus (strain DSM 5631 / JCM 9629 / NBRC 100127 / Av18)</name>
    <dbReference type="NCBI Taxonomy" id="572546"/>
    <lineage>
        <taxon>Archaea</taxon>
        <taxon>Methanobacteriati</taxon>
        <taxon>Methanobacteriota</taxon>
        <taxon>Archaeoglobi</taxon>
        <taxon>Archaeoglobales</taxon>
        <taxon>Archaeoglobaceae</taxon>
        <taxon>Archaeoglobus</taxon>
    </lineage>
</organism>
<dbReference type="PaxDb" id="572546-Arcpr_0451"/>
<evidence type="ECO:0000313" key="4">
    <source>
        <dbReference type="EMBL" id="ADB57517.1"/>
    </source>
</evidence>
<reference evidence="4 5" key="1">
    <citation type="journal article" date="2010" name="Stand. Genomic Sci.">
        <title>Complete genome sequence of Archaeoglobus profundus type strain (AV18).</title>
        <authorList>
            <person name="von Jan M."/>
            <person name="Lapidus A."/>
            <person name="Del Rio T.G."/>
            <person name="Copeland A."/>
            <person name="Tice H."/>
            <person name="Cheng J.F."/>
            <person name="Lucas S."/>
            <person name="Chen F."/>
            <person name="Nolan M."/>
            <person name="Goodwin L."/>
            <person name="Han C."/>
            <person name="Pitluck S."/>
            <person name="Liolios K."/>
            <person name="Ivanova N."/>
            <person name="Mavromatis K."/>
            <person name="Ovchinnikova G."/>
            <person name="Chertkov O."/>
            <person name="Pati A."/>
            <person name="Chen A."/>
            <person name="Palaniappan K."/>
            <person name="Land M."/>
            <person name="Hauser L."/>
            <person name="Chang Y.J."/>
            <person name="Jeffries C.D."/>
            <person name="Saunders E."/>
            <person name="Brettin T."/>
            <person name="Detter J.C."/>
            <person name="Chain P."/>
            <person name="Eichinger K."/>
            <person name="Huber H."/>
            <person name="Spring S."/>
            <person name="Rohde M."/>
            <person name="Goker M."/>
            <person name="Wirth R."/>
            <person name="Woyke T."/>
            <person name="Bristow J."/>
            <person name="Eisen J.A."/>
            <person name="Markowitz V."/>
            <person name="Hugenholtz P."/>
            <person name="Kyrpides N.C."/>
            <person name="Klenk H.P."/>
        </authorList>
    </citation>
    <scope>NUCLEOTIDE SEQUENCE [LARGE SCALE GENOMIC DNA]</scope>
    <source>
        <strain evidence="5">DSM 5631 / JCM 9629 / NBRC 100127 / Av18</strain>
    </source>
</reference>
<protein>
    <submittedName>
        <fullName evidence="4">Transcriptional regulator, GntR family</fullName>
    </submittedName>
</protein>
<evidence type="ECO:0000256" key="1">
    <source>
        <dbReference type="ARBA" id="ARBA00009106"/>
    </source>
</evidence>
<dbReference type="InterPro" id="IPR036390">
    <property type="entry name" value="WH_DNA-bd_sf"/>
</dbReference>
<dbReference type="GeneID" id="8739110"/>
<evidence type="ECO:0000256" key="3">
    <source>
        <dbReference type="ARBA" id="ARBA00023274"/>
    </source>
</evidence>
<evidence type="ECO:0000313" key="5">
    <source>
        <dbReference type="Proteomes" id="UP000001901"/>
    </source>
</evidence>
<dbReference type="GO" id="GO:1990904">
    <property type="term" value="C:ribonucleoprotein complex"/>
    <property type="evidence" value="ECO:0007669"/>
    <property type="project" value="UniProtKB-KW"/>
</dbReference>
<dbReference type="Gene3D" id="1.10.10.10">
    <property type="entry name" value="Winged helix-like DNA-binding domain superfamily/Winged helix DNA-binding domain"/>
    <property type="match status" value="1"/>
</dbReference>
<keyword evidence="3" id="KW-0687">Ribonucleoprotein</keyword>
<gene>
    <name evidence="4" type="ordered locus">Arcpr_0451</name>
</gene>
<dbReference type="InterPro" id="IPR004977">
    <property type="entry name" value="Ribosomal_eS25"/>
</dbReference>
<dbReference type="KEGG" id="apo:Arcpr_0451"/>
<dbReference type="Pfam" id="PF03297">
    <property type="entry name" value="Ribosomal_S25"/>
    <property type="match status" value="1"/>
</dbReference>
<keyword evidence="2" id="KW-0689">Ribosomal protein</keyword>
<dbReference type="STRING" id="572546.Arcpr_0451"/>
<dbReference type="Proteomes" id="UP000001901">
    <property type="component" value="Chromosome"/>
</dbReference>
<dbReference type="GO" id="GO:0005840">
    <property type="term" value="C:ribosome"/>
    <property type="evidence" value="ECO:0007669"/>
    <property type="project" value="UniProtKB-KW"/>
</dbReference>
<keyword evidence="5" id="KW-1185">Reference proteome</keyword>
<comment type="similarity">
    <text evidence="1">Belongs to the eukaryotic ribosomal protein eS25 family.</text>
</comment>
<dbReference type="SUPFAM" id="SSF46785">
    <property type="entry name" value="Winged helix' DNA-binding domain"/>
    <property type="match status" value="1"/>
</dbReference>
<name>D2RGU2_ARCPA</name>
<dbReference type="AlphaFoldDB" id="D2RGU2"/>
<dbReference type="HOGENOM" id="CLU_1232712_0_0_2"/>